<feature type="coiled-coil region" evidence="1">
    <location>
        <begin position="222"/>
        <end position="249"/>
    </location>
</feature>
<feature type="compositionally biased region" description="Basic and acidic residues" evidence="2">
    <location>
        <begin position="199"/>
        <end position="209"/>
    </location>
</feature>
<feature type="compositionally biased region" description="Basic and acidic residues" evidence="2">
    <location>
        <begin position="137"/>
        <end position="159"/>
    </location>
</feature>
<keyword evidence="4" id="KW-1185">Reference proteome</keyword>
<feature type="region of interest" description="Disordered" evidence="2">
    <location>
        <begin position="377"/>
        <end position="494"/>
    </location>
</feature>
<feature type="region of interest" description="Disordered" evidence="2">
    <location>
        <begin position="1"/>
        <end position="22"/>
    </location>
</feature>
<gene>
    <name evidence="3" type="ORF">SCF082_LOCUS50586</name>
</gene>
<dbReference type="EMBL" id="CAXAMM010043151">
    <property type="protein sequence ID" value="CAK9108786.1"/>
    <property type="molecule type" value="Genomic_DNA"/>
</dbReference>
<name>A0ABP0S8X8_9DINO</name>
<keyword evidence="1" id="KW-0175">Coiled coil</keyword>
<organism evidence="3 4">
    <name type="scientific">Durusdinium trenchii</name>
    <dbReference type="NCBI Taxonomy" id="1381693"/>
    <lineage>
        <taxon>Eukaryota</taxon>
        <taxon>Sar</taxon>
        <taxon>Alveolata</taxon>
        <taxon>Dinophyceae</taxon>
        <taxon>Suessiales</taxon>
        <taxon>Symbiodiniaceae</taxon>
        <taxon>Durusdinium</taxon>
    </lineage>
</organism>
<feature type="compositionally biased region" description="Basic and acidic residues" evidence="2">
    <location>
        <begin position="609"/>
        <end position="626"/>
    </location>
</feature>
<feature type="compositionally biased region" description="Basic residues" evidence="2">
    <location>
        <begin position="443"/>
        <end position="460"/>
    </location>
</feature>
<evidence type="ECO:0000256" key="2">
    <source>
        <dbReference type="SAM" id="MobiDB-lite"/>
    </source>
</evidence>
<feature type="compositionally biased region" description="Acidic residues" evidence="2">
    <location>
        <begin position="125"/>
        <end position="136"/>
    </location>
</feature>
<feature type="region of interest" description="Disordered" evidence="2">
    <location>
        <begin position="72"/>
        <end position="209"/>
    </location>
</feature>
<proteinExistence type="predicted"/>
<sequence length="705" mass="79035">DFRAYGDKGGGAAGGAARGQGGDAEDSIQFWFGIERLHRVVGLARVTPRFVDYATVRIRNVIGELSDFLESHPEEREDLARPPPQEGGKGAGREVRGEEPAPSGKEEERQAEKEKKVEDKKASEEENEEDTVDEECKDTAPESKATRKEVDEAERREPGIEVATEPEASGEGEEERKQDHGQTILLPARPVYRGPPDSPEYRPYEGAKNKGKKKVETQRYFKDYVAERCEEVEIEVKRTEERAVKELEKRWPPTRSQWEYGSQGFNSWEWGVYYSREIAIAVEVDALRFQGGALEVMAWVTGTQDEGLLRWVSGNAGTPLRCHICLEDCTNIPEGDDILHLKKVKYRGVDSPPWADNLKEPTGMEELRRLAARSDALARGEEGVKEAEKKEREAQPPARQEARSSSGTSGGRKRKKKKAFRPAGKKEHAALYKGTGLDQDARTRKKVSRLARRAMKKKSKSSSTTGTSSTSEAADGMEDLFQESQRTQLASKAGPGALAYHAIRQMRKQMLQEQGVEYLSSAGRPFELPASTCSRRVGAETQGAREHGEWLVVADVTAVRDRADGPGKPGLTGGSNSGGKGKQRRTEKPPTPEGRLGPQLLEGRKRRPEGRERKRKDEEQRWEVQRRRQRSRSRRQSREVTGLAEDEISEELKRMRKEVEEKEPAKACQDAKEKKTQDSQYEPEVCTTPLKRWSRTEGAAESASL</sequence>
<feature type="compositionally biased region" description="Basic and acidic residues" evidence="2">
    <location>
        <begin position="91"/>
        <end position="124"/>
    </location>
</feature>
<reference evidence="3 4" key="1">
    <citation type="submission" date="2024-02" db="EMBL/GenBank/DDBJ databases">
        <authorList>
            <person name="Chen Y."/>
            <person name="Shah S."/>
            <person name="Dougan E. K."/>
            <person name="Thang M."/>
            <person name="Chan C."/>
        </authorList>
    </citation>
    <scope>NUCLEOTIDE SEQUENCE [LARGE SCALE GENOMIC DNA]</scope>
</reference>
<evidence type="ECO:0000313" key="3">
    <source>
        <dbReference type="EMBL" id="CAK9108786.1"/>
    </source>
</evidence>
<feature type="non-terminal residue" evidence="3">
    <location>
        <position position="1"/>
    </location>
</feature>
<feature type="non-terminal residue" evidence="3">
    <location>
        <position position="705"/>
    </location>
</feature>
<feature type="compositionally biased region" description="Gly residues" evidence="2">
    <location>
        <begin position="567"/>
        <end position="580"/>
    </location>
</feature>
<feature type="region of interest" description="Disordered" evidence="2">
    <location>
        <begin position="558"/>
        <end position="683"/>
    </location>
</feature>
<feature type="compositionally biased region" description="Basic and acidic residues" evidence="2">
    <location>
        <begin position="377"/>
        <end position="394"/>
    </location>
</feature>
<accession>A0ABP0S8X8</accession>
<feature type="compositionally biased region" description="Basic and acidic residues" evidence="2">
    <location>
        <begin position="650"/>
        <end position="677"/>
    </location>
</feature>
<evidence type="ECO:0000256" key="1">
    <source>
        <dbReference type="SAM" id="Coils"/>
    </source>
</evidence>
<evidence type="ECO:0000313" key="4">
    <source>
        <dbReference type="Proteomes" id="UP001642464"/>
    </source>
</evidence>
<comment type="caution">
    <text evidence="3">The sequence shown here is derived from an EMBL/GenBank/DDBJ whole genome shotgun (WGS) entry which is preliminary data.</text>
</comment>
<feature type="compositionally biased region" description="Low complexity" evidence="2">
    <location>
        <begin position="461"/>
        <end position="471"/>
    </location>
</feature>
<feature type="compositionally biased region" description="Gly residues" evidence="2">
    <location>
        <begin position="7"/>
        <end position="22"/>
    </location>
</feature>
<dbReference type="Proteomes" id="UP001642464">
    <property type="component" value="Unassembled WGS sequence"/>
</dbReference>
<protein>
    <submittedName>
        <fullName evidence="3">Uncharacterized protein</fullName>
    </submittedName>
</protein>
<feature type="compositionally biased region" description="Basic residues" evidence="2">
    <location>
        <begin position="411"/>
        <end position="420"/>
    </location>
</feature>